<feature type="binding site" description="axial binding residue" evidence="4">
    <location>
        <position position="373"/>
    </location>
    <ligand>
        <name>heme</name>
        <dbReference type="ChEBI" id="CHEBI:30413"/>
    </ligand>
    <ligandPart>
        <name>Fe</name>
        <dbReference type="ChEBI" id="CHEBI:18248"/>
    </ligandPart>
</feature>
<dbReference type="Gene3D" id="1.10.630.10">
    <property type="entry name" value="Cytochrome P450"/>
    <property type="match status" value="1"/>
</dbReference>
<evidence type="ECO:0000313" key="5">
    <source>
        <dbReference type="EMBL" id="KAF9878334.1"/>
    </source>
</evidence>
<dbReference type="GO" id="GO:0016705">
    <property type="term" value="F:oxidoreductase activity, acting on paired donors, with incorporation or reduction of molecular oxygen"/>
    <property type="evidence" value="ECO:0007669"/>
    <property type="project" value="InterPro"/>
</dbReference>
<reference evidence="5" key="2">
    <citation type="submission" date="2020-11" db="EMBL/GenBank/DDBJ databases">
        <title>Whole genome sequencing of Colletotrichum sp.</title>
        <authorList>
            <person name="Li H."/>
        </authorList>
    </citation>
    <scope>NUCLEOTIDE SEQUENCE</scope>
    <source>
        <strain evidence="5">CkLH20</strain>
    </source>
</reference>
<dbReference type="InterPro" id="IPR001128">
    <property type="entry name" value="Cyt_P450"/>
</dbReference>
<dbReference type="SUPFAM" id="SSF48264">
    <property type="entry name" value="Cytochrome P450"/>
    <property type="match status" value="1"/>
</dbReference>
<keyword evidence="6" id="KW-1185">Reference proteome</keyword>
<accession>A0A9P6I9A2</accession>
<evidence type="ECO:0000256" key="1">
    <source>
        <dbReference type="ARBA" id="ARBA00022617"/>
    </source>
</evidence>
<dbReference type="Pfam" id="PF00067">
    <property type="entry name" value="p450"/>
    <property type="match status" value="1"/>
</dbReference>
<dbReference type="CDD" id="cd11060">
    <property type="entry name" value="CYP57A1-like"/>
    <property type="match status" value="1"/>
</dbReference>
<dbReference type="PANTHER" id="PTHR24305:SF168">
    <property type="entry name" value="P450, PUTATIVE (EUROFUNG)-RELATED"/>
    <property type="match status" value="1"/>
</dbReference>
<dbReference type="EMBL" id="JAATWM020000011">
    <property type="protein sequence ID" value="KAF9878334.1"/>
    <property type="molecule type" value="Genomic_DNA"/>
</dbReference>
<organism evidence="5 6">
    <name type="scientific">Colletotrichum karsti</name>
    <dbReference type="NCBI Taxonomy" id="1095194"/>
    <lineage>
        <taxon>Eukaryota</taxon>
        <taxon>Fungi</taxon>
        <taxon>Dikarya</taxon>
        <taxon>Ascomycota</taxon>
        <taxon>Pezizomycotina</taxon>
        <taxon>Sordariomycetes</taxon>
        <taxon>Hypocreomycetidae</taxon>
        <taxon>Glomerellales</taxon>
        <taxon>Glomerellaceae</taxon>
        <taxon>Colletotrichum</taxon>
        <taxon>Colletotrichum boninense species complex</taxon>
    </lineage>
</organism>
<dbReference type="InterPro" id="IPR002401">
    <property type="entry name" value="Cyt_P450_E_grp-I"/>
</dbReference>
<keyword evidence="1 4" id="KW-0349">Heme</keyword>
<dbReference type="InterPro" id="IPR036396">
    <property type="entry name" value="Cyt_P450_sf"/>
</dbReference>
<dbReference type="OrthoDB" id="1470350at2759"/>
<evidence type="ECO:0000313" key="6">
    <source>
        <dbReference type="Proteomes" id="UP000781932"/>
    </source>
</evidence>
<dbReference type="GeneID" id="62160165"/>
<evidence type="ECO:0000256" key="4">
    <source>
        <dbReference type="PIRSR" id="PIRSR602401-1"/>
    </source>
</evidence>
<name>A0A9P6I9A2_9PEZI</name>
<keyword evidence="3 4" id="KW-0408">Iron</keyword>
<gene>
    <name evidence="5" type="ORF">CkaCkLH20_04372</name>
</gene>
<keyword evidence="2 4" id="KW-0479">Metal-binding</keyword>
<sequence length="429" mass="48277">MRVAPNWVVCSEGDALRGLWAARSPWKRGQWYRGLRFDPYSDSVFTALNDKYHDTLRARLAAGYAGKDVDGVQELIDEQVSELVNLLETRYLSTDTEYRTVDLAAKVQFFTLDVISALGFGKKFGYLEADADALRYIEITEKSVPVLLVFALQPWMLNILQSPALKFLFPDAKNIIGIGDVMRKATEAVSERYGEKPIVKRDILGSFVSHGLTQEQAEGETTVQIIAGSDTTATTIRSTILFIITNPHVYARLQAEIDSAVQEGRISSPITDAEARKIDYLQAVIKEGLRIWPPATGLLPKVSLQNEVLCGTHVPAGTNVAWSPFSVMREKKVFGEDADMFRPERWLDISKEQHRLMETQVMLLFGGGSRWECLGKNIAMMELNKVYVELLRRFDFAIVDPSKPWSSVNFAVHIQKEFNVKVTRRAVPV</sequence>
<dbReference type="GO" id="GO:0020037">
    <property type="term" value="F:heme binding"/>
    <property type="evidence" value="ECO:0007669"/>
    <property type="project" value="InterPro"/>
</dbReference>
<comment type="cofactor">
    <cofactor evidence="4">
        <name>heme</name>
        <dbReference type="ChEBI" id="CHEBI:30413"/>
    </cofactor>
</comment>
<evidence type="ECO:0000256" key="3">
    <source>
        <dbReference type="ARBA" id="ARBA00023004"/>
    </source>
</evidence>
<evidence type="ECO:0000256" key="2">
    <source>
        <dbReference type="ARBA" id="ARBA00022723"/>
    </source>
</evidence>
<dbReference type="InterPro" id="IPR050121">
    <property type="entry name" value="Cytochrome_P450_monoxygenase"/>
</dbReference>
<dbReference type="GO" id="GO:0004497">
    <property type="term" value="F:monooxygenase activity"/>
    <property type="evidence" value="ECO:0007669"/>
    <property type="project" value="InterPro"/>
</dbReference>
<dbReference type="PRINTS" id="PR00463">
    <property type="entry name" value="EP450I"/>
</dbReference>
<dbReference type="Proteomes" id="UP000781932">
    <property type="component" value="Unassembled WGS sequence"/>
</dbReference>
<dbReference type="GO" id="GO:0005506">
    <property type="term" value="F:iron ion binding"/>
    <property type="evidence" value="ECO:0007669"/>
    <property type="project" value="InterPro"/>
</dbReference>
<reference evidence="5" key="1">
    <citation type="submission" date="2020-03" db="EMBL/GenBank/DDBJ databases">
        <authorList>
            <person name="He L."/>
        </authorList>
    </citation>
    <scope>NUCLEOTIDE SEQUENCE</scope>
    <source>
        <strain evidence="5">CkLH20</strain>
    </source>
</reference>
<dbReference type="PANTHER" id="PTHR24305">
    <property type="entry name" value="CYTOCHROME P450"/>
    <property type="match status" value="1"/>
</dbReference>
<protein>
    <submittedName>
        <fullName evidence="5">Benzoate 4-monooxygenase cytochrome p450</fullName>
    </submittedName>
</protein>
<dbReference type="RefSeq" id="XP_038747795.1">
    <property type="nucleotide sequence ID" value="XM_038887091.1"/>
</dbReference>
<proteinExistence type="predicted"/>
<dbReference type="PRINTS" id="PR00385">
    <property type="entry name" value="P450"/>
</dbReference>
<comment type="caution">
    <text evidence="5">The sequence shown here is derived from an EMBL/GenBank/DDBJ whole genome shotgun (WGS) entry which is preliminary data.</text>
</comment>
<dbReference type="AlphaFoldDB" id="A0A9P6I9A2"/>